<evidence type="ECO:0000313" key="2">
    <source>
        <dbReference type="Proteomes" id="UP000287033"/>
    </source>
</evidence>
<dbReference type="Proteomes" id="UP000287033">
    <property type="component" value="Unassembled WGS sequence"/>
</dbReference>
<gene>
    <name evidence="1" type="ORF">chiPu_0026808</name>
</gene>
<reference evidence="1 2" key="1">
    <citation type="journal article" date="2018" name="Nat. Ecol. Evol.">
        <title>Shark genomes provide insights into elasmobranch evolution and the origin of vertebrates.</title>
        <authorList>
            <person name="Hara Y"/>
            <person name="Yamaguchi K"/>
            <person name="Onimaru K"/>
            <person name="Kadota M"/>
            <person name="Koyanagi M"/>
            <person name="Keeley SD"/>
            <person name="Tatsumi K"/>
            <person name="Tanaka K"/>
            <person name="Motone F"/>
            <person name="Kageyama Y"/>
            <person name="Nozu R"/>
            <person name="Adachi N"/>
            <person name="Nishimura O"/>
            <person name="Nakagawa R"/>
            <person name="Tanegashima C"/>
            <person name="Kiyatake I"/>
            <person name="Matsumoto R"/>
            <person name="Murakumo K"/>
            <person name="Nishida K"/>
            <person name="Terakita A"/>
            <person name="Kuratani S"/>
            <person name="Sato K"/>
            <person name="Hyodo S Kuraku.S."/>
        </authorList>
    </citation>
    <scope>NUCLEOTIDE SEQUENCE [LARGE SCALE GENOMIC DNA]</scope>
</reference>
<dbReference type="AlphaFoldDB" id="A0A401TIN8"/>
<proteinExistence type="predicted"/>
<dbReference type="EMBL" id="BEZZ01087775">
    <property type="protein sequence ID" value="GCC42497.1"/>
    <property type="molecule type" value="Genomic_DNA"/>
</dbReference>
<sequence length="96" mass="10638">MRGGCGSIRSQLRSDATQVVELDICTYQIMNDEPVVGDESLLQTEKELQESAGRNDTAMIRQLMCLKVNVNAKSKVSARNSLQDSALNNIPLEQRL</sequence>
<protein>
    <submittedName>
        <fullName evidence="1">Uncharacterized protein</fullName>
    </submittedName>
</protein>
<comment type="caution">
    <text evidence="1">The sequence shown here is derived from an EMBL/GenBank/DDBJ whole genome shotgun (WGS) entry which is preliminary data.</text>
</comment>
<accession>A0A401TIN8</accession>
<evidence type="ECO:0000313" key="1">
    <source>
        <dbReference type="EMBL" id="GCC42497.1"/>
    </source>
</evidence>
<keyword evidence="2" id="KW-1185">Reference proteome</keyword>
<name>A0A401TIN8_CHIPU</name>
<organism evidence="1 2">
    <name type="scientific">Chiloscyllium punctatum</name>
    <name type="common">Brownbanded bambooshark</name>
    <name type="synonym">Hemiscyllium punctatum</name>
    <dbReference type="NCBI Taxonomy" id="137246"/>
    <lineage>
        <taxon>Eukaryota</taxon>
        <taxon>Metazoa</taxon>
        <taxon>Chordata</taxon>
        <taxon>Craniata</taxon>
        <taxon>Vertebrata</taxon>
        <taxon>Chondrichthyes</taxon>
        <taxon>Elasmobranchii</taxon>
        <taxon>Galeomorphii</taxon>
        <taxon>Galeoidea</taxon>
        <taxon>Orectolobiformes</taxon>
        <taxon>Hemiscylliidae</taxon>
        <taxon>Chiloscyllium</taxon>
    </lineage>
</organism>